<geneLocation type="plasmid" evidence="1 2">
    <name>1</name>
</geneLocation>
<dbReference type="KEGG" id="gba:J421_5287"/>
<sequence length="116" mass="11892">MLYTLFHHGVPFGSVEASGPAGLGVVHASPLASLEVLQRSVPRWKAAGVTAVGAGGLSDGVEWRDALGAVVVAARVDVWLAAPGELLVFTLFDADGTSVPAWARSVRRAGADETDG</sequence>
<protein>
    <submittedName>
        <fullName evidence="1">Uncharacterized protein</fullName>
    </submittedName>
</protein>
<dbReference type="HOGENOM" id="CLU_2093329_0_0_0"/>
<name>W0RQT5_9BACT</name>
<accession>W0RQT5</accession>
<dbReference type="RefSeq" id="WP_025414148.1">
    <property type="nucleotide sequence ID" value="NZ_CP007129.1"/>
</dbReference>
<dbReference type="EMBL" id="CP007129">
    <property type="protein sequence ID" value="AHG92822.1"/>
    <property type="molecule type" value="Genomic_DNA"/>
</dbReference>
<dbReference type="AlphaFoldDB" id="W0RQT5"/>
<evidence type="ECO:0000313" key="2">
    <source>
        <dbReference type="Proteomes" id="UP000019151"/>
    </source>
</evidence>
<keyword evidence="1" id="KW-0614">Plasmid</keyword>
<organism evidence="1 2">
    <name type="scientific">Gemmatirosa kalamazoonensis</name>
    <dbReference type="NCBI Taxonomy" id="861299"/>
    <lineage>
        <taxon>Bacteria</taxon>
        <taxon>Pseudomonadati</taxon>
        <taxon>Gemmatimonadota</taxon>
        <taxon>Gemmatimonadia</taxon>
        <taxon>Gemmatimonadales</taxon>
        <taxon>Gemmatimonadaceae</taxon>
        <taxon>Gemmatirosa</taxon>
    </lineage>
</organism>
<dbReference type="InParanoid" id="W0RQT5"/>
<keyword evidence="2" id="KW-1185">Reference proteome</keyword>
<dbReference type="Proteomes" id="UP000019151">
    <property type="component" value="Plasmid 1"/>
</dbReference>
<reference evidence="1 2" key="1">
    <citation type="journal article" date="2014" name="Genome Announc.">
        <title>Genome Sequence and Methylome of Soil Bacterium Gemmatirosa kalamazoonensis KBS708T, a Member of the Rarely Cultivated Gemmatimonadetes Phylum.</title>
        <authorList>
            <person name="Debruyn J.M."/>
            <person name="Radosevich M."/>
            <person name="Wommack K.E."/>
            <person name="Polson S.W."/>
            <person name="Hauser L.J."/>
            <person name="Fawaz M.N."/>
            <person name="Korlach J."/>
            <person name="Tsai Y.C."/>
        </authorList>
    </citation>
    <scope>NUCLEOTIDE SEQUENCE [LARGE SCALE GENOMIC DNA]</scope>
    <source>
        <strain evidence="1 2">KBS708</strain>
        <plasmid evidence="2">Plasmid 1</plasmid>
    </source>
</reference>
<gene>
    <name evidence="1" type="ORF">J421_5287</name>
</gene>
<evidence type="ECO:0000313" key="1">
    <source>
        <dbReference type="EMBL" id="AHG92822.1"/>
    </source>
</evidence>
<proteinExistence type="predicted"/>